<sequence>MNMLIIADDLSGAADCAVGFASRGWRSLVMLDARPTQAQVEVIAVDTDSRRLDAAQAAQRSVAAFHALARPGQRLYKKIDSTLRGNWAAEVAALHPLAGLALVAPAFPEMGRTVRDGQVLVHGAPLESTDTWRLEHADAPADMARMLGAAGLRVEHCALEQLRRSAGRVIQSAMERGVQALIFDAETAEDLRLLARETAQAELRAFWVGSGGLARQITEAPAPSPSQTAAVETGHLPSQLSTVVLAGSLSAIADRQCEELQRRSDIRQLSLPPAVLRQGSEHADWPDWQAQVGALLDQGRDLLLRIGRDERPDPAEGALLSANLAALLKPHFHRVGGLVATGGETARAMLGAVGIDGLQLVGEIEAGSVLSHPLAPAGGHRPGIVTKAGAFGSPEALYRAWRHLRDAQQSPPEFRVPHP</sequence>
<evidence type="ECO:0000313" key="10">
    <source>
        <dbReference type="Proteomes" id="UP000077748"/>
    </source>
</evidence>
<keyword evidence="6" id="KW-0119">Carbohydrate metabolism</keyword>
<dbReference type="EMBL" id="CP015878">
    <property type="protein sequence ID" value="ANI16977.1"/>
    <property type="molecule type" value="Genomic_DNA"/>
</dbReference>
<evidence type="ECO:0000256" key="6">
    <source>
        <dbReference type="ARBA" id="ARBA00023277"/>
    </source>
</evidence>
<feature type="domain" description="Four-carbon acid sugar kinase nucleotide binding" evidence="8">
    <location>
        <begin position="243"/>
        <end position="397"/>
    </location>
</feature>
<dbReference type="GO" id="GO:0016301">
    <property type="term" value="F:kinase activity"/>
    <property type="evidence" value="ECO:0007669"/>
    <property type="project" value="UniProtKB-KW"/>
</dbReference>
<keyword evidence="3" id="KW-0547">Nucleotide-binding</keyword>
<dbReference type="AlphaFoldDB" id="A0A1A9KHB3"/>
<keyword evidence="5" id="KW-0067">ATP-binding</keyword>
<evidence type="ECO:0000259" key="7">
    <source>
        <dbReference type="Pfam" id="PF07005"/>
    </source>
</evidence>
<dbReference type="Gene3D" id="3.40.50.10840">
    <property type="entry name" value="Putative sugar-binding, N-terminal domain"/>
    <property type="match status" value="1"/>
</dbReference>
<dbReference type="GO" id="GO:0005524">
    <property type="term" value="F:ATP binding"/>
    <property type="evidence" value="ECO:0007669"/>
    <property type="project" value="UniProtKB-KW"/>
</dbReference>
<dbReference type="InterPro" id="IPR031475">
    <property type="entry name" value="NBD_C"/>
</dbReference>
<gene>
    <name evidence="9" type="ORF">A9C11_24685</name>
</gene>
<keyword evidence="4" id="KW-0418">Kinase</keyword>
<dbReference type="InterPro" id="IPR037051">
    <property type="entry name" value="4-carb_acid_sugar_kinase_N_sf"/>
</dbReference>
<dbReference type="Proteomes" id="UP000077748">
    <property type="component" value="Chromosome"/>
</dbReference>
<feature type="domain" description="Four-carbon acid sugar kinase N-terminal" evidence="7">
    <location>
        <begin position="3"/>
        <end position="216"/>
    </location>
</feature>
<evidence type="ECO:0000313" key="9">
    <source>
        <dbReference type="EMBL" id="ANI16977.1"/>
    </source>
</evidence>
<accession>A0A1A9KHB3</accession>
<evidence type="ECO:0000256" key="5">
    <source>
        <dbReference type="ARBA" id="ARBA00022840"/>
    </source>
</evidence>
<evidence type="ECO:0000256" key="2">
    <source>
        <dbReference type="ARBA" id="ARBA00022679"/>
    </source>
</evidence>
<name>A0A1A9KHB3_9PSED</name>
<dbReference type="RefSeq" id="WP_064584157.1">
    <property type="nucleotide sequence ID" value="NZ_CP015878.1"/>
</dbReference>
<evidence type="ECO:0000259" key="8">
    <source>
        <dbReference type="Pfam" id="PF17042"/>
    </source>
</evidence>
<dbReference type="Pfam" id="PF07005">
    <property type="entry name" value="SBD_N"/>
    <property type="match status" value="1"/>
</dbReference>
<organism evidence="9 10">
    <name type="scientific">Pseudomonas citronellolis</name>
    <dbReference type="NCBI Taxonomy" id="53408"/>
    <lineage>
        <taxon>Bacteria</taxon>
        <taxon>Pseudomonadati</taxon>
        <taxon>Pseudomonadota</taxon>
        <taxon>Gammaproteobacteria</taxon>
        <taxon>Pseudomonadales</taxon>
        <taxon>Pseudomonadaceae</taxon>
        <taxon>Pseudomonas</taxon>
    </lineage>
</organism>
<dbReference type="InterPro" id="IPR010737">
    <property type="entry name" value="4-carb_acid_sugar_kinase_N"/>
</dbReference>
<dbReference type="Pfam" id="PF17042">
    <property type="entry name" value="NBD_C"/>
    <property type="match status" value="1"/>
</dbReference>
<dbReference type="SUPFAM" id="SSF142764">
    <property type="entry name" value="YgbK-like"/>
    <property type="match status" value="1"/>
</dbReference>
<evidence type="ECO:0000256" key="3">
    <source>
        <dbReference type="ARBA" id="ARBA00022741"/>
    </source>
</evidence>
<evidence type="ECO:0000256" key="1">
    <source>
        <dbReference type="ARBA" id="ARBA00005715"/>
    </source>
</evidence>
<dbReference type="Gene3D" id="3.40.980.20">
    <property type="entry name" value="Four-carbon acid sugar kinase, nucleotide binding domain"/>
    <property type="match status" value="1"/>
</dbReference>
<keyword evidence="2" id="KW-0808">Transferase</keyword>
<proteinExistence type="inferred from homology"/>
<dbReference type="InterPro" id="IPR042213">
    <property type="entry name" value="NBD_C_sf"/>
</dbReference>
<reference evidence="9 10" key="1">
    <citation type="submission" date="2016-05" db="EMBL/GenBank/DDBJ databases">
        <title>Genome Sequence of Pseudomonas citronellolis Strain SJTE-3, an Estrogens and Persistent Organic Pollutants degradation strain.</title>
        <authorList>
            <person name="Liang R."/>
        </authorList>
    </citation>
    <scope>NUCLEOTIDE SEQUENCE [LARGE SCALE GENOMIC DNA]</scope>
    <source>
        <strain evidence="9 10">SJTE-3</strain>
    </source>
</reference>
<comment type="similarity">
    <text evidence="1">Belongs to the four-carbon acid sugar kinase family.</text>
</comment>
<evidence type="ECO:0000256" key="4">
    <source>
        <dbReference type="ARBA" id="ARBA00022777"/>
    </source>
</evidence>
<protein>
    <submittedName>
        <fullName evidence="9">Hrp-dependent type III effector protein</fullName>
    </submittedName>
</protein>